<dbReference type="EMBL" id="LHUR01000011">
    <property type="protein sequence ID" value="KOA20958.1"/>
    <property type="molecule type" value="Genomic_DNA"/>
</dbReference>
<sequence length="150" mass="17078">MIKYKRSGFTLMECIICIGILLFIASFSITGILKLNSSLTNNVSVDYYNNYILNIFSNSTKYCKEKNKGGYLLFEDNGTIKFFCNNVKVEAFEIPKGFKFLNTETFNKIIEINNLGILTKACTIKYANLEGDINSITIRVGTEYVQIKEK</sequence>
<dbReference type="AlphaFoldDB" id="A0A0L6ZDT4"/>
<dbReference type="PATRIC" id="fig|1121318.3.peg.549"/>
<keyword evidence="3" id="KW-1185">Reference proteome</keyword>
<keyword evidence="1" id="KW-0472">Membrane</keyword>
<dbReference type="STRING" id="36844.SAMN04488501_104174"/>
<dbReference type="InterPro" id="IPR012902">
    <property type="entry name" value="N_methyl_site"/>
</dbReference>
<gene>
    <name evidence="2" type="ORF">CLHOM_05460</name>
</gene>
<keyword evidence="1" id="KW-1133">Transmembrane helix</keyword>
<feature type="transmembrane region" description="Helical" evidence="1">
    <location>
        <begin position="12"/>
        <end position="33"/>
    </location>
</feature>
<name>A0A0L6ZDT4_9CLOT</name>
<comment type="caution">
    <text evidence="2">The sequence shown here is derived from an EMBL/GenBank/DDBJ whole genome shotgun (WGS) entry which is preliminary data.</text>
</comment>
<proteinExistence type="predicted"/>
<reference evidence="3" key="1">
    <citation type="submission" date="2015-08" db="EMBL/GenBank/DDBJ databases">
        <title>Genome sequence of the strict anaerobe Clostridium homopropionicum LuHBu1 (DSM 5847T).</title>
        <authorList>
            <person name="Poehlein A."/>
            <person name="Beck M."/>
            <person name="Schiel-Bengelsdorf B."/>
            <person name="Bengelsdorf F.R."/>
            <person name="Daniel R."/>
            <person name="Duerre P."/>
        </authorList>
    </citation>
    <scope>NUCLEOTIDE SEQUENCE [LARGE SCALE GENOMIC DNA]</scope>
    <source>
        <strain evidence="3">DSM 5847</strain>
    </source>
</reference>
<evidence type="ECO:0000256" key="1">
    <source>
        <dbReference type="SAM" id="Phobius"/>
    </source>
</evidence>
<dbReference type="Proteomes" id="UP000037043">
    <property type="component" value="Unassembled WGS sequence"/>
</dbReference>
<keyword evidence="1" id="KW-0812">Transmembrane</keyword>
<accession>A0A0L6ZDT4</accession>
<dbReference type="NCBIfam" id="TIGR02532">
    <property type="entry name" value="IV_pilin_GFxxxE"/>
    <property type="match status" value="1"/>
</dbReference>
<dbReference type="RefSeq" id="WP_074782784.1">
    <property type="nucleotide sequence ID" value="NZ_LHUR01000011.1"/>
</dbReference>
<evidence type="ECO:0008006" key="4">
    <source>
        <dbReference type="Google" id="ProtNLM"/>
    </source>
</evidence>
<evidence type="ECO:0000313" key="3">
    <source>
        <dbReference type="Proteomes" id="UP000037043"/>
    </source>
</evidence>
<organism evidence="2 3">
    <name type="scientific">Clostridium homopropionicum DSM 5847</name>
    <dbReference type="NCBI Taxonomy" id="1121318"/>
    <lineage>
        <taxon>Bacteria</taxon>
        <taxon>Bacillati</taxon>
        <taxon>Bacillota</taxon>
        <taxon>Clostridia</taxon>
        <taxon>Eubacteriales</taxon>
        <taxon>Clostridiaceae</taxon>
        <taxon>Clostridium</taxon>
    </lineage>
</organism>
<evidence type="ECO:0000313" key="2">
    <source>
        <dbReference type="EMBL" id="KOA20958.1"/>
    </source>
</evidence>
<protein>
    <recommendedName>
        <fullName evidence="4">Prepilin-type N-terminal cleavage/methylation domain-containing protein</fullName>
    </recommendedName>
</protein>